<gene>
    <name evidence="1" type="ORF">Hypma_014108</name>
</gene>
<accession>A0A369K8N1</accession>
<dbReference type="InParanoid" id="A0A369K8N1"/>
<evidence type="ECO:0000313" key="1">
    <source>
        <dbReference type="EMBL" id="RDB29922.1"/>
    </source>
</evidence>
<reference evidence="1" key="1">
    <citation type="submission" date="2018-04" db="EMBL/GenBank/DDBJ databases">
        <title>Whole genome sequencing of Hypsizygus marmoreus.</title>
        <authorList>
            <person name="Choi I.-G."/>
            <person name="Min B."/>
            <person name="Kim J.-G."/>
            <person name="Kim S."/>
            <person name="Oh Y.-L."/>
            <person name="Kong W.-S."/>
            <person name="Park H."/>
            <person name="Jeong J."/>
            <person name="Song E.-S."/>
        </authorList>
    </citation>
    <scope>NUCLEOTIDE SEQUENCE [LARGE SCALE GENOMIC DNA]</scope>
    <source>
        <strain evidence="1">51987-8</strain>
    </source>
</reference>
<dbReference type="AlphaFoldDB" id="A0A369K8N1"/>
<sequence length="226" mass="25852">MSPPHHSDPAVHPLKDLHVAQWPRIKVLLVPRTEGWRPSLHYDLPGYVEVDAVPVSGTLPGVSRPIHVYHHSVELDFRFWQKCPSRERGLERRDIGGSGSPRLYSPETFIKFYPPHTIPAQNGQPVKMRYPFCARVPCTEFHKTTYGADRFFECTARAWYWPDFIPPETQPNAAAPTSIAGPLSTTSRAYMPPHALSHTLHYQDLPEPAHKPPSTYVPFYRCRNLR</sequence>
<name>A0A369K8N1_HYPMA</name>
<dbReference type="EMBL" id="LUEZ02000009">
    <property type="protein sequence ID" value="RDB29922.1"/>
    <property type="molecule type" value="Genomic_DNA"/>
</dbReference>
<proteinExistence type="predicted"/>
<dbReference type="OrthoDB" id="10405328at2759"/>
<dbReference type="Proteomes" id="UP000076154">
    <property type="component" value="Unassembled WGS sequence"/>
</dbReference>
<organism evidence="1 2">
    <name type="scientific">Hypsizygus marmoreus</name>
    <name type="common">White beech mushroom</name>
    <name type="synonym">Agaricus marmoreus</name>
    <dbReference type="NCBI Taxonomy" id="39966"/>
    <lineage>
        <taxon>Eukaryota</taxon>
        <taxon>Fungi</taxon>
        <taxon>Dikarya</taxon>
        <taxon>Basidiomycota</taxon>
        <taxon>Agaricomycotina</taxon>
        <taxon>Agaricomycetes</taxon>
        <taxon>Agaricomycetidae</taxon>
        <taxon>Agaricales</taxon>
        <taxon>Tricholomatineae</taxon>
        <taxon>Lyophyllaceae</taxon>
        <taxon>Hypsizygus</taxon>
    </lineage>
</organism>
<comment type="caution">
    <text evidence="1">The sequence shown here is derived from an EMBL/GenBank/DDBJ whole genome shotgun (WGS) entry which is preliminary data.</text>
</comment>
<evidence type="ECO:0000313" key="2">
    <source>
        <dbReference type="Proteomes" id="UP000076154"/>
    </source>
</evidence>
<protein>
    <submittedName>
        <fullName evidence="1">Uncharacterized protein</fullName>
    </submittedName>
</protein>
<keyword evidence="2" id="KW-1185">Reference proteome</keyword>